<dbReference type="STRING" id="1121131.SAMN02745229_03892"/>
<accession>A0A1M6FD05</accession>
<gene>
    <name evidence="1" type="ORF">SAMN02745229_03892</name>
</gene>
<evidence type="ECO:0000313" key="1">
    <source>
        <dbReference type="EMBL" id="SHI95610.1"/>
    </source>
</evidence>
<organism evidence="1 2">
    <name type="scientific">Butyrivibrio fibrisolvens DSM 3071</name>
    <dbReference type="NCBI Taxonomy" id="1121131"/>
    <lineage>
        <taxon>Bacteria</taxon>
        <taxon>Bacillati</taxon>
        <taxon>Bacillota</taxon>
        <taxon>Clostridia</taxon>
        <taxon>Lachnospirales</taxon>
        <taxon>Lachnospiraceae</taxon>
        <taxon>Butyrivibrio</taxon>
    </lineage>
</organism>
<protein>
    <submittedName>
        <fullName evidence="1">Uncharacterized protein</fullName>
    </submittedName>
</protein>
<proteinExistence type="predicted"/>
<reference evidence="2" key="1">
    <citation type="submission" date="2016-11" db="EMBL/GenBank/DDBJ databases">
        <authorList>
            <person name="Varghese N."/>
            <person name="Submissions S."/>
        </authorList>
    </citation>
    <scope>NUCLEOTIDE SEQUENCE [LARGE SCALE GENOMIC DNA]</scope>
    <source>
        <strain evidence="2">DSM 3071</strain>
    </source>
</reference>
<keyword evidence="2" id="KW-1185">Reference proteome</keyword>
<dbReference type="AlphaFoldDB" id="A0A1M6FD05"/>
<dbReference type="EMBL" id="FQXK01000050">
    <property type="protein sequence ID" value="SHI95610.1"/>
    <property type="molecule type" value="Genomic_DNA"/>
</dbReference>
<dbReference type="Proteomes" id="UP000184278">
    <property type="component" value="Unassembled WGS sequence"/>
</dbReference>
<name>A0A1M6FD05_BUTFI</name>
<evidence type="ECO:0000313" key="2">
    <source>
        <dbReference type="Proteomes" id="UP000184278"/>
    </source>
</evidence>
<sequence length="144" mass="15969">MIQRKIAGYPERLGKMQKRYGAVFAPNASEISSAIKGLNAYMLQLQVNKGSFLKLKEEIEGDAAKLEEIEKSLDRAELSESVRLSLVQVMHAKATASDYVNSIDAQLDVAAVAKEKLELAQKQKKTIDVINLLTMIQKGDGYRL</sequence>